<evidence type="ECO:0000256" key="3">
    <source>
        <dbReference type="ARBA" id="ARBA00022801"/>
    </source>
</evidence>
<dbReference type="AlphaFoldDB" id="A0A914QRQ1"/>
<dbReference type="InterPro" id="IPR019826">
    <property type="entry name" value="Carboxylesterase_B_AS"/>
</dbReference>
<feature type="domain" description="Carboxylesterase type B" evidence="5">
    <location>
        <begin position="38"/>
        <end position="561"/>
    </location>
</feature>
<comment type="similarity">
    <text evidence="1 4">Belongs to the type-B carboxylesterase/lipase family.</text>
</comment>
<dbReference type="PANTHER" id="PTHR11559">
    <property type="entry name" value="CARBOXYLESTERASE"/>
    <property type="match status" value="1"/>
</dbReference>
<dbReference type="InterPro" id="IPR002018">
    <property type="entry name" value="CarbesteraseB"/>
</dbReference>
<feature type="chain" id="PRO_5038156963" description="Carboxylic ester hydrolase" evidence="4">
    <location>
        <begin position="21"/>
        <end position="587"/>
    </location>
</feature>
<keyword evidence="3 4" id="KW-0378">Hydrolase</keyword>
<dbReference type="GO" id="GO:0052689">
    <property type="term" value="F:carboxylic ester hydrolase activity"/>
    <property type="evidence" value="ECO:0007669"/>
    <property type="project" value="UniProtKB-KW"/>
</dbReference>
<dbReference type="SUPFAM" id="SSF53474">
    <property type="entry name" value="alpha/beta-Hydrolases"/>
    <property type="match status" value="1"/>
</dbReference>
<accession>A0A914QRQ1</accession>
<reference evidence="7" key="1">
    <citation type="submission" date="2022-11" db="UniProtKB">
        <authorList>
            <consortium name="WormBaseParasite"/>
        </authorList>
    </citation>
    <scope>IDENTIFICATION</scope>
</reference>
<name>A0A914QRQ1_9BILA</name>
<proteinExistence type="inferred from homology"/>
<dbReference type="InterPro" id="IPR029058">
    <property type="entry name" value="AB_hydrolase_fold"/>
</dbReference>
<dbReference type="Gene3D" id="3.40.50.1820">
    <property type="entry name" value="alpha/beta hydrolase"/>
    <property type="match status" value="1"/>
</dbReference>
<dbReference type="Pfam" id="PF00135">
    <property type="entry name" value="COesterase"/>
    <property type="match status" value="1"/>
</dbReference>
<keyword evidence="4" id="KW-0732">Signal</keyword>
<feature type="signal peptide" evidence="4">
    <location>
        <begin position="1"/>
        <end position="20"/>
    </location>
</feature>
<evidence type="ECO:0000313" key="7">
    <source>
        <dbReference type="WBParaSite" id="PDA_v2.g6183.t1"/>
    </source>
</evidence>
<protein>
    <recommendedName>
        <fullName evidence="4">Carboxylic ester hydrolase</fullName>
        <ecNumber evidence="4">3.1.1.-</ecNumber>
    </recommendedName>
</protein>
<dbReference type="Proteomes" id="UP000887578">
    <property type="component" value="Unplaced"/>
</dbReference>
<keyword evidence="6" id="KW-1185">Reference proteome</keyword>
<dbReference type="EC" id="3.1.1.-" evidence="4"/>
<evidence type="ECO:0000256" key="2">
    <source>
        <dbReference type="ARBA" id="ARBA00022487"/>
    </source>
</evidence>
<evidence type="ECO:0000256" key="1">
    <source>
        <dbReference type="ARBA" id="ARBA00005964"/>
    </source>
</evidence>
<evidence type="ECO:0000313" key="6">
    <source>
        <dbReference type="Proteomes" id="UP000887578"/>
    </source>
</evidence>
<dbReference type="WBParaSite" id="PDA_v2.g6183.t1">
    <property type="protein sequence ID" value="PDA_v2.g6183.t1"/>
    <property type="gene ID" value="PDA_v2.g6183"/>
</dbReference>
<sequence>MDWAIQMLILQLFFVTCAAAAATDANEKAFVKLEEYSASGFQETTKNGISANIFLGLPYAKPPINELRFEKPESLPITTSKVVDATKWPSPCHQVVDISDWGKNTSEDCLYFNVFTPANMTNKKLLPVFIFIHGGGFGYGYNQAYGYEYFVDNFISQDIIMVTLQYRLAHFGFLATPDHVINGNYGHFDQIQALKFINKNIAAFGGDPNHITVMGHSAGSISVHTLGLTPKAKGLFQQEIHMAGSDYCQFAVDTQFVFKHSKLISDAVGCNQNNTEEKKLCLKNVDFKRFWEVRKELDLTDFPYETKDVLYWTTVYDNDLFEGKEIDELQKVAEKRNILYGIDSGEGLLWTLETDNTYTNVFSVGRGYKSEERINANADSIKNFLRTLMSNTTAFSPAIQEEAIAKIFDFYKIGDEYLAENPLHYFEKYTELYTDLIMKVPMSKEIDAKLEYGFKNQYMFQFSYVRPQDRAIIGNLPGHGYFLLYFAGLEIYTTTGITHSNEDKIVQKSFAEMLGSFVKTGTPSYNKILIPKITKSEFAHMNIDINVSIGDQEFSPKLQFWNQLDKANSYDIIRDIPLKKGDDKIEL</sequence>
<evidence type="ECO:0000259" key="5">
    <source>
        <dbReference type="Pfam" id="PF00135"/>
    </source>
</evidence>
<dbReference type="PROSITE" id="PS00122">
    <property type="entry name" value="CARBOXYLESTERASE_B_1"/>
    <property type="match status" value="1"/>
</dbReference>
<evidence type="ECO:0000256" key="4">
    <source>
        <dbReference type="RuleBase" id="RU361235"/>
    </source>
</evidence>
<organism evidence="6 7">
    <name type="scientific">Panagrolaimus davidi</name>
    <dbReference type="NCBI Taxonomy" id="227884"/>
    <lineage>
        <taxon>Eukaryota</taxon>
        <taxon>Metazoa</taxon>
        <taxon>Ecdysozoa</taxon>
        <taxon>Nematoda</taxon>
        <taxon>Chromadorea</taxon>
        <taxon>Rhabditida</taxon>
        <taxon>Tylenchina</taxon>
        <taxon>Panagrolaimomorpha</taxon>
        <taxon>Panagrolaimoidea</taxon>
        <taxon>Panagrolaimidae</taxon>
        <taxon>Panagrolaimus</taxon>
    </lineage>
</organism>
<keyword evidence="2" id="KW-0719">Serine esterase</keyword>
<dbReference type="InterPro" id="IPR050309">
    <property type="entry name" value="Type-B_Carboxylest/Lipase"/>
</dbReference>